<dbReference type="CDD" id="cd22160">
    <property type="entry name" value="F-box_AtFBL13-like"/>
    <property type="match status" value="1"/>
</dbReference>
<dbReference type="InterPro" id="IPR036047">
    <property type="entry name" value="F-box-like_dom_sf"/>
</dbReference>
<accession>A0AAV1DBW1</accession>
<evidence type="ECO:0000313" key="2">
    <source>
        <dbReference type="EMBL" id="CAI9105078.1"/>
    </source>
</evidence>
<protein>
    <submittedName>
        <fullName evidence="2">OLC1v1003928C1</fullName>
    </submittedName>
</protein>
<organism evidence="2 3">
    <name type="scientific">Oldenlandia corymbosa var. corymbosa</name>
    <dbReference type="NCBI Taxonomy" id="529605"/>
    <lineage>
        <taxon>Eukaryota</taxon>
        <taxon>Viridiplantae</taxon>
        <taxon>Streptophyta</taxon>
        <taxon>Embryophyta</taxon>
        <taxon>Tracheophyta</taxon>
        <taxon>Spermatophyta</taxon>
        <taxon>Magnoliopsida</taxon>
        <taxon>eudicotyledons</taxon>
        <taxon>Gunneridae</taxon>
        <taxon>Pentapetalae</taxon>
        <taxon>asterids</taxon>
        <taxon>lamiids</taxon>
        <taxon>Gentianales</taxon>
        <taxon>Rubiaceae</taxon>
        <taxon>Rubioideae</taxon>
        <taxon>Spermacoceae</taxon>
        <taxon>Hedyotis-Oldenlandia complex</taxon>
        <taxon>Oldenlandia</taxon>
    </lineage>
</organism>
<reference evidence="2" key="1">
    <citation type="submission" date="2023-03" db="EMBL/GenBank/DDBJ databases">
        <authorList>
            <person name="Julca I."/>
        </authorList>
    </citation>
    <scope>NUCLEOTIDE SEQUENCE</scope>
</reference>
<dbReference type="EMBL" id="OX459122">
    <property type="protein sequence ID" value="CAI9105078.1"/>
    <property type="molecule type" value="Genomic_DNA"/>
</dbReference>
<dbReference type="SUPFAM" id="SSF81383">
    <property type="entry name" value="F-box domain"/>
    <property type="match status" value="1"/>
</dbReference>
<dbReference type="SMART" id="SM00256">
    <property type="entry name" value="FBOX"/>
    <property type="match status" value="1"/>
</dbReference>
<dbReference type="InterPro" id="IPR001810">
    <property type="entry name" value="F-box_dom"/>
</dbReference>
<dbReference type="InterPro" id="IPR050232">
    <property type="entry name" value="FBL13/AtMIF1-like"/>
</dbReference>
<dbReference type="SMART" id="SM00579">
    <property type="entry name" value="FBD"/>
    <property type="match status" value="1"/>
</dbReference>
<dbReference type="Gene3D" id="3.80.10.10">
    <property type="entry name" value="Ribonuclease Inhibitor"/>
    <property type="match status" value="1"/>
</dbReference>
<name>A0AAV1DBW1_OLDCO</name>
<proteinExistence type="predicted"/>
<dbReference type="Proteomes" id="UP001161247">
    <property type="component" value="Chromosome 5"/>
</dbReference>
<dbReference type="PANTHER" id="PTHR31900">
    <property type="entry name" value="F-BOX/RNI SUPERFAMILY PROTEIN-RELATED"/>
    <property type="match status" value="1"/>
</dbReference>
<dbReference type="Pfam" id="PF00646">
    <property type="entry name" value="F-box"/>
    <property type="match status" value="1"/>
</dbReference>
<gene>
    <name evidence="2" type="ORF">OLC1_LOCUS13855</name>
</gene>
<dbReference type="InterPro" id="IPR032675">
    <property type="entry name" value="LRR_dom_sf"/>
</dbReference>
<dbReference type="SUPFAM" id="SSF52047">
    <property type="entry name" value="RNI-like"/>
    <property type="match status" value="1"/>
</dbReference>
<dbReference type="Pfam" id="PF08387">
    <property type="entry name" value="FBD"/>
    <property type="match status" value="1"/>
</dbReference>
<dbReference type="InterPro" id="IPR053781">
    <property type="entry name" value="F-box_AtFBL13-like"/>
</dbReference>
<dbReference type="Gene3D" id="1.20.1280.50">
    <property type="match status" value="1"/>
</dbReference>
<dbReference type="InterPro" id="IPR006566">
    <property type="entry name" value="FBD"/>
</dbReference>
<dbReference type="AlphaFoldDB" id="A0AAV1DBW1"/>
<evidence type="ECO:0000259" key="1">
    <source>
        <dbReference type="PROSITE" id="PS50181"/>
    </source>
</evidence>
<sequence length="450" mass="51966">MKKIKECRGDGIPVDMISDLPDSILCHILSFLPTHLLVPTSLLSRRWRFLWTKVKTLDFFISFPSSRFLKRHNMNYVDFVNKVVLQLDPAGRLDKFAFGWGILFEESRVDYVNKWICYAIGRSVRILNVTLMDSSNSSTDDPIRPSCAPFTSWILEFLMLQGYYIMLKVPYLVHLPKLLELRLFYVAYESDHSVSQVLSGCPLLHTLQIHHDVCKDNVLIDRISCPSPKHLTIATEGLRRGIDITLEIDRTLEIDAPGLESLELYDCRWWKDYSVKMPTSLRIAKLSLDVELDELVETVKHVKCLELGGVFMEALRGGDNNPVVKFERLTELELTFRCRYGQWNSVINVMLECSIKLKVLKITMAFAGNNYTDPEYCWKDPKNVPKCLSSSIEEISFIGFKGLEDDDMEMISYILEHGEVMRRLKLKSFGKCAENKFQMIKKISMFPRSS</sequence>
<dbReference type="PANTHER" id="PTHR31900:SF34">
    <property type="entry name" value="EMB|CAB62440.1-RELATED"/>
    <property type="match status" value="1"/>
</dbReference>
<keyword evidence="3" id="KW-1185">Reference proteome</keyword>
<feature type="domain" description="F-box" evidence="1">
    <location>
        <begin position="14"/>
        <end position="63"/>
    </location>
</feature>
<dbReference type="PROSITE" id="PS50181">
    <property type="entry name" value="FBOX"/>
    <property type="match status" value="1"/>
</dbReference>
<evidence type="ECO:0000313" key="3">
    <source>
        <dbReference type="Proteomes" id="UP001161247"/>
    </source>
</evidence>